<evidence type="ECO:0000313" key="1">
    <source>
        <dbReference type="EMBL" id="GAK97671.1"/>
    </source>
</evidence>
<keyword evidence="2" id="KW-1185">Reference proteome</keyword>
<organism evidence="1 2">
    <name type="scientific">Nonlabens tegetincola</name>
    <dbReference type="NCBI Taxonomy" id="323273"/>
    <lineage>
        <taxon>Bacteria</taxon>
        <taxon>Pseudomonadati</taxon>
        <taxon>Bacteroidota</taxon>
        <taxon>Flavobacteriia</taxon>
        <taxon>Flavobacteriales</taxon>
        <taxon>Flavobacteriaceae</taxon>
        <taxon>Nonlabens</taxon>
    </lineage>
</organism>
<evidence type="ECO:0000313" key="2">
    <source>
        <dbReference type="Proteomes" id="UP000029221"/>
    </source>
</evidence>
<dbReference type="EMBL" id="BBML01000006">
    <property type="protein sequence ID" value="GAK97671.1"/>
    <property type="molecule type" value="Genomic_DNA"/>
</dbReference>
<reference evidence="1" key="1">
    <citation type="journal article" date="2014" name="Genome Announc.">
        <title>Draft Genome Sequences of Marine Flavobacterium Nonlabens Strains NR17, NR24, NR27, NR32, NR33, and Ara13.</title>
        <authorList>
            <person name="Nakanishi M."/>
            <person name="Meirelles P."/>
            <person name="Suzuki R."/>
            <person name="Takatani N."/>
            <person name="Mino S."/>
            <person name="Suda W."/>
            <person name="Oshima K."/>
            <person name="Hattori M."/>
            <person name="Ohkuma M."/>
            <person name="Hosokawa M."/>
            <person name="Miyashita K."/>
            <person name="Thompson F.L."/>
            <person name="Niwa A."/>
            <person name="Sawabe T."/>
            <person name="Sawabe T."/>
        </authorList>
    </citation>
    <scope>NUCLEOTIDE SEQUENCE [LARGE SCALE GENOMIC DNA]</scope>
    <source>
        <strain evidence="1">JCM 19294</strain>
    </source>
</reference>
<comment type="caution">
    <text evidence="1">The sequence shown here is derived from an EMBL/GenBank/DDBJ whole genome shotgun (WGS) entry which is preliminary data.</text>
</comment>
<dbReference type="AlphaFoldDB" id="A0A090QQA3"/>
<dbReference type="Proteomes" id="UP000029221">
    <property type="component" value="Unassembled WGS sequence"/>
</dbReference>
<proteinExistence type="predicted"/>
<accession>A0A090QQA3</accession>
<name>A0A090QQA3_9FLAO</name>
<protein>
    <submittedName>
        <fullName evidence="1">Uncharacterized protein</fullName>
    </submittedName>
</protein>
<gene>
    <name evidence="1" type="ORF">JCM19294_207</name>
</gene>
<sequence>MDFIIRKTNVVKLKVNNDEFFGFGNGCKTLKKSLIDNS</sequence>